<dbReference type="AlphaFoldDB" id="A0A2P8R2N4"/>
<evidence type="ECO:0000256" key="1">
    <source>
        <dbReference type="SAM" id="Phobius"/>
    </source>
</evidence>
<dbReference type="Proteomes" id="UP000240535">
    <property type="component" value="Unassembled WGS sequence"/>
</dbReference>
<comment type="caution">
    <text evidence="2">The sequence shown here is derived from an EMBL/GenBank/DDBJ whole genome shotgun (WGS) entry which is preliminary data.</text>
</comment>
<keyword evidence="1" id="KW-0812">Transmembrane</keyword>
<dbReference type="EMBL" id="PDHH01000002">
    <property type="protein sequence ID" value="PSM52718.1"/>
    <property type="molecule type" value="Genomic_DNA"/>
</dbReference>
<protein>
    <submittedName>
        <fullName evidence="2">Uncharacterized protein</fullName>
    </submittedName>
</protein>
<dbReference type="OrthoDB" id="5361133at2"/>
<name>A0A2P8R2N4_9BACT</name>
<reference evidence="3" key="1">
    <citation type="submission" date="2017-10" db="EMBL/GenBank/DDBJ databases">
        <title>Campylobacter species from seals.</title>
        <authorList>
            <person name="Gilbert M.J."/>
            <person name="Zomer A.L."/>
            <person name="Timmerman A.J."/>
            <person name="Duim B."/>
            <person name="Wagenaar J.A."/>
        </authorList>
    </citation>
    <scope>NUCLEOTIDE SEQUENCE [LARGE SCALE GENOMIC DNA]</scope>
    <source>
        <strain evidence="3">17S00004-5</strain>
    </source>
</reference>
<evidence type="ECO:0000313" key="2">
    <source>
        <dbReference type="EMBL" id="PSM52718.1"/>
    </source>
</evidence>
<feature type="transmembrane region" description="Helical" evidence="1">
    <location>
        <begin position="27"/>
        <end position="48"/>
    </location>
</feature>
<evidence type="ECO:0000313" key="3">
    <source>
        <dbReference type="Proteomes" id="UP000240535"/>
    </source>
</evidence>
<dbReference type="RefSeq" id="WP_106870489.1">
    <property type="nucleotide sequence ID" value="NZ_CP053841.1"/>
</dbReference>
<feature type="transmembrane region" description="Helical" evidence="1">
    <location>
        <begin position="110"/>
        <end position="131"/>
    </location>
</feature>
<proteinExistence type="predicted"/>
<keyword evidence="3" id="KW-1185">Reference proteome</keyword>
<sequence>MKWLIGSAGGFMLTFLGYLTKKIGVRFVVASFVIPLTLIFTAGLVYLFGKLLSYFLKIYNLIKELFPKLFDYTSAGGSFGGVENSTITSSAMEFLHQSGLATALLNSMDLFITILVLFFTIKIYNILVWFYKTINDIIVTLLTLVK</sequence>
<accession>A0A2P8R2N4</accession>
<keyword evidence="1" id="KW-0472">Membrane</keyword>
<keyword evidence="1" id="KW-1133">Transmembrane helix</keyword>
<organism evidence="2 3">
    <name type="scientific">Campylobacter blaseri</name>
    <dbReference type="NCBI Taxonomy" id="2042961"/>
    <lineage>
        <taxon>Bacteria</taxon>
        <taxon>Pseudomonadati</taxon>
        <taxon>Campylobacterota</taxon>
        <taxon>Epsilonproteobacteria</taxon>
        <taxon>Campylobacterales</taxon>
        <taxon>Campylobacteraceae</taxon>
        <taxon>Campylobacter</taxon>
    </lineage>
</organism>
<gene>
    <name evidence="2" type="ORF">CQ405_03030</name>
</gene>